<keyword evidence="2" id="KW-1185">Reference proteome</keyword>
<proteinExistence type="predicted"/>
<dbReference type="EMBL" id="CALNXK010000016">
    <property type="protein sequence ID" value="CAH3103376.1"/>
    <property type="molecule type" value="Genomic_DNA"/>
</dbReference>
<protein>
    <submittedName>
        <fullName evidence="1">Uncharacterized protein</fullName>
    </submittedName>
</protein>
<dbReference type="Proteomes" id="UP001159405">
    <property type="component" value="Unassembled WGS sequence"/>
</dbReference>
<gene>
    <name evidence="1" type="ORF">PLOB_00011241</name>
</gene>
<name>A0ABN8NGL7_9CNID</name>
<sequence length="90" mass="10140">MKSQCRNPQPRPQGAFPWLWRYHNGAPPPKPGKSAALWTSLFAFSSGLLNDCLVERFLPAPPTLELMTPGTWISTEGYRPFKCESFTKTV</sequence>
<reference evidence="1 2" key="1">
    <citation type="submission" date="2022-05" db="EMBL/GenBank/DDBJ databases">
        <authorList>
            <consortium name="Genoscope - CEA"/>
            <person name="William W."/>
        </authorList>
    </citation>
    <scope>NUCLEOTIDE SEQUENCE [LARGE SCALE GENOMIC DNA]</scope>
</reference>
<comment type="caution">
    <text evidence="1">The sequence shown here is derived from an EMBL/GenBank/DDBJ whole genome shotgun (WGS) entry which is preliminary data.</text>
</comment>
<accession>A0ABN8NGL7</accession>
<evidence type="ECO:0000313" key="1">
    <source>
        <dbReference type="EMBL" id="CAH3103376.1"/>
    </source>
</evidence>
<organism evidence="1 2">
    <name type="scientific">Porites lobata</name>
    <dbReference type="NCBI Taxonomy" id="104759"/>
    <lineage>
        <taxon>Eukaryota</taxon>
        <taxon>Metazoa</taxon>
        <taxon>Cnidaria</taxon>
        <taxon>Anthozoa</taxon>
        <taxon>Hexacorallia</taxon>
        <taxon>Scleractinia</taxon>
        <taxon>Fungiina</taxon>
        <taxon>Poritidae</taxon>
        <taxon>Porites</taxon>
    </lineage>
</organism>
<feature type="non-terminal residue" evidence="1">
    <location>
        <position position="90"/>
    </location>
</feature>
<evidence type="ECO:0000313" key="2">
    <source>
        <dbReference type="Proteomes" id="UP001159405"/>
    </source>
</evidence>